<evidence type="ECO:0000313" key="2">
    <source>
        <dbReference type="Proteomes" id="UP000011531"/>
    </source>
</evidence>
<dbReference type="EMBL" id="AOIA01000091">
    <property type="protein sequence ID" value="ELY61007.1"/>
    <property type="molecule type" value="Genomic_DNA"/>
</dbReference>
<dbReference type="Proteomes" id="UP000011531">
    <property type="component" value="Unassembled WGS sequence"/>
</dbReference>
<name>L9XHD9_9EURY</name>
<dbReference type="AlphaFoldDB" id="L9XHD9"/>
<sequence>MFTRDSIDGHLTNRSAVSLTETVYRTDGSSGLGAIVRYALLSGIAVVKVVARFQIVGLSSLADLSGVVPGLLASGRASRGAGFLGVPGSVGDLASLPYDGALRRVGGLLPSLFFSERAGHPERCGVVTEGSK</sequence>
<keyword evidence="2" id="KW-1185">Reference proteome</keyword>
<comment type="caution">
    <text evidence="1">The sequence shown here is derived from an EMBL/GenBank/DDBJ whole genome shotgun (WGS) entry which is preliminary data.</text>
</comment>
<dbReference type="STRING" id="1227498.C492_09705"/>
<dbReference type="OrthoDB" id="177342at2157"/>
<proteinExistence type="predicted"/>
<dbReference type="PATRIC" id="fig|1227498.3.peg.1876"/>
<accession>L9XHD9</accession>
<evidence type="ECO:0000313" key="1">
    <source>
        <dbReference type="EMBL" id="ELY61007.1"/>
    </source>
</evidence>
<protein>
    <submittedName>
        <fullName evidence="1">Uncharacterized protein</fullName>
    </submittedName>
</protein>
<gene>
    <name evidence="1" type="ORF">C492_09705</name>
</gene>
<reference evidence="1 2" key="1">
    <citation type="journal article" date="2014" name="PLoS Genet.">
        <title>Phylogenetically driven sequencing of extremely halophilic archaea reveals strategies for static and dynamic osmo-response.</title>
        <authorList>
            <person name="Becker E.A."/>
            <person name="Seitzer P.M."/>
            <person name="Tritt A."/>
            <person name="Larsen D."/>
            <person name="Krusor M."/>
            <person name="Yao A.I."/>
            <person name="Wu D."/>
            <person name="Madern D."/>
            <person name="Eisen J.A."/>
            <person name="Darling A.E."/>
            <person name="Facciotti M.T."/>
        </authorList>
    </citation>
    <scope>NUCLEOTIDE SEQUENCE [LARGE SCALE GENOMIC DNA]</scope>
    <source>
        <strain evidence="1 2">DSM 18795</strain>
    </source>
</reference>
<organism evidence="1 2">
    <name type="scientific">Natronococcus jeotgali DSM 18795</name>
    <dbReference type="NCBI Taxonomy" id="1227498"/>
    <lineage>
        <taxon>Archaea</taxon>
        <taxon>Methanobacteriati</taxon>
        <taxon>Methanobacteriota</taxon>
        <taxon>Stenosarchaea group</taxon>
        <taxon>Halobacteria</taxon>
        <taxon>Halobacteriales</taxon>
        <taxon>Natrialbaceae</taxon>
        <taxon>Natronococcus</taxon>
    </lineage>
</organism>